<keyword evidence="2" id="KW-1185">Reference proteome</keyword>
<reference evidence="1 2" key="1">
    <citation type="journal article" date="2017" name="ISME J.">
        <title>Unveiling bifidobacterial biogeography across the mammalian branch of the tree of life.</title>
        <authorList>
            <person name="Milani C."/>
            <person name="Mangifesta M."/>
            <person name="Mancabelli L."/>
            <person name="Lugli G.A."/>
            <person name="James K."/>
            <person name="Duranti S."/>
            <person name="Turroni F."/>
            <person name="Ferrario C."/>
            <person name="Ossiprandi M.C."/>
            <person name="van Sinderen D."/>
            <person name="Ventura M."/>
        </authorList>
    </citation>
    <scope>NUCLEOTIDE SEQUENCE [LARGE SCALE GENOMIC DNA]</scope>
    <source>
        <strain evidence="1 2">70</strain>
    </source>
</reference>
<dbReference type="Proteomes" id="UP000217986">
    <property type="component" value="Unassembled WGS sequence"/>
</dbReference>
<dbReference type="AlphaFoldDB" id="A0A2A2EFE1"/>
<proteinExistence type="predicted"/>
<name>A0A2A2EFE1_9BIFI</name>
<comment type="caution">
    <text evidence="1">The sequence shown here is derived from an EMBL/GenBank/DDBJ whole genome shotgun (WGS) entry which is preliminary data.</text>
</comment>
<evidence type="ECO:0000313" key="2">
    <source>
        <dbReference type="Proteomes" id="UP000217986"/>
    </source>
</evidence>
<protein>
    <submittedName>
        <fullName evidence="1">Transposase for IS3509a</fullName>
    </submittedName>
</protein>
<gene>
    <name evidence="1" type="ORF">B1400_1559</name>
</gene>
<organism evidence="1 2">
    <name type="scientific">Bifidobacterium italicum</name>
    <dbReference type="NCBI Taxonomy" id="1960968"/>
    <lineage>
        <taxon>Bacteria</taxon>
        <taxon>Bacillati</taxon>
        <taxon>Actinomycetota</taxon>
        <taxon>Actinomycetes</taxon>
        <taxon>Bifidobacteriales</taxon>
        <taxon>Bifidobacteriaceae</taxon>
        <taxon>Bifidobacterium</taxon>
    </lineage>
</organism>
<accession>A0A2A2EFE1</accession>
<sequence>MCGSPMKENGHDRFGSQRWMCTACDATRGVRYYRRQGRAELDALLAWLLGSAPQPLPEQRRPEG</sequence>
<dbReference type="EMBL" id="MVOG01000035">
    <property type="protein sequence ID" value="PAU67763.1"/>
    <property type="molecule type" value="Genomic_DNA"/>
</dbReference>
<evidence type="ECO:0000313" key="1">
    <source>
        <dbReference type="EMBL" id="PAU67763.1"/>
    </source>
</evidence>